<dbReference type="SUPFAM" id="SSF103039">
    <property type="entry name" value="CheC-like"/>
    <property type="match status" value="1"/>
</dbReference>
<organism evidence="3 4">
    <name type="scientific">Nocardioides deserti</name>
    <dbReference type="NCBI Taxonomy" id="1588644"/>
    <lineage>
        <taxon>Bacteria</taxon>
        <taxon>Bacillati</taxon>
        <taxon>Actinomycetota</taxon>
        <taxon>Actinomycetes</taxon>
        <taxon>Propionibacteriales</taxon>
        <taxon>Nocardioidaceae</taxon>
        <taxon>Nocardioides</taxon>
    </lineage>
</organism>
<dbReference type="Gene3D" id="3.40.1550.10">
    <property type="entry name" value="CheC-like"/>
    <property type="match status" value="1"/>
</dbReference>
<dbReference type="Pfam" id="PF13690">
    <property type="entry name" value="CheX"/>
    <property type="match status" value="1"/>
</dbReference>
<evidence type="ECO:0000259" key="2">
    <source>
        <dbReference type="Pfam" id="PF13690"/>
    </source>
</evidence>
<gene>
    <name evidence="3" type="ORF">H7344_19245</name>
</gene>
<dbReference type="InterPro" id="IPR028976">
    <property type="entry name" value="CheC-like_sf"/>
</dbReference>
<name>A0ABR6UD94_9ACTN</name>
<dbReference type="RefSeq" id="WP_186347605.1">
    <property type="nucleotide sequence ID" value="NZ_BMMR01000005.1"/>
</dbReference>
<dbReference type="Proteomes" id="UP000604001">
    <property type="component" value="Unassembled WGS sequence"/>
</dbReference>
<reference evidence="3 4" key="1">
    <citation type="submission" date="2020-08" db="EMBL/GenBank/DDBJ databases">
        <title>novel species in genus Nocardioides.</title>
        <authorList>
            <person name="Zhang G."/>
        </authorList>
    </citation>
    <scope>NUCLEOTIDE SEQUENCE [LARGE SCALE GENOMIC DNA]</scope>
    <source>
        <strain evidence="3 4">SC8A-24</strain>
    </source>
</reference>
<feature type="domain" description="Chemotaxis phosphatase CheX-like" evidence="2">
    <location>
        <begin position="43"/>
        <end position="120"/>
    </location>
</feature>
<protein>
    <submittedName>
        <fullName evidence="3">Chemotaxis protein CheX</fullName>
    </submittedName>
</protein>
<keyword evidence="4" id="KW-1185">Reference proteome</keyword>
<dbReference type="InterPro" id="IPR028051">
    <property type="entry name" value="CheX-like_dom"/>
</dbReference>
<evidence type="ECO:0000256" key="1">
    <source>
        <dbReference type="ARBA" id="ARBA00022500"/>
    </source>
</evidence>
<sequence length="152" mass="15648">MSILAPTPVDLEALVTDMWASFVGAPELLLPAAPPAEDVPLWSATVTVTGEWRGMVTVDLAEPAVLAVTRGMLGFGDDEDPDAASCADAVGELVNVVGGNVKSLMPGPSTLSLPVVSHGPVELPSEMTEATALHLTWQGAPVRVRVLTATPA</sequence>
<proteinExistence type="predicted"/>
<evidence type="ECO:0000313" key="3">
    <source>
        <dbReference type="EMBL" id="MBC2962430.1"/>
    </source>
</evidence>
<comment type="caution">
    <text evidence="3">The sequence shown here is derived from an EMBL/GenBank/DDBJ whole genome shotgun (WGS) entry which is preliminary data.</text>
</comment>
<accession>A0ABR6UD94</accession>
<evidence type="ECO:0000313" key="4">
    <source>
        <dbReference type="Proteomes" id="UP000604001"/>
    </source>
</evidence>
<keyword evidence="1" id="KW-0145">Chemotaxis</keyword>
<dbReference type="EMBL" id="JACMYC010000021">
    <property type="protein sequence ID" value="MBC2962430.1"/>
    <property type="molecule type" value="Genomic_DNA"/>
</dbReference>